<dbReference type="Proteomes" id="UP000320523">
    <property type="component" value="Unassembled WGS sequence"/>
</dbReference>
<protein>
    <submittedName>
        <fullName evidence="1">Uncharacterized protein</fullName>
    </submittedName>
</protein>
<sequence length="122" mass="14148">MARAVVSLGFKLGKQSRAERLLEDWGKRDFCRIIRYCKSADAFQDIPFSLRFFRTYTVENSPSSLSVQQCSKVDKYQSNKNSKPCCTSFTSLPDTYQALDEAFPKSKFILTVRNNSEEWYET</sequence>
<reference evidence="1 2" key="1">
    <citation type="submission" date="2019-01" db="EMBL/GenBank/DDBJ databases">
        <title>Coherence of Microcystis species and biogeography revealed through population genomics.</title>
        <authorList>
            <person name="Perez-Carrascal O.M."/>
            <person name="Terrat Y."/>
            <person name="Giani A."/>
            <person name="Fortin N."/>
            <person name="Tromas N."/>
            <person name="Shapiro B.J."/>
        </authorList>
    </citation>
    <scope>NUCLEOTIDE SEQUENCE [LARGE SCALE GENOMIC DNA]</scope>
    <source>
        <strain evidence="1">Mw_QC_S_20081001_S30D</strain>
    </source>
</reference>
<dbReference type="AlphaFoldDB" id="A0A552JJK3"/>
<gene>
    <name evidence="1" type="ORF">EWV75_12930</name>
</gene>
<accession>A0A552JJK3</accession>
<comment type="caution">
    <text evidence="1">The sequence shown here is derived from an EMBL/GenBank/DDBJ whole genome shotgun (WGS) entry which is preliminary data.</text>
</comment>
<dbReference type="EMBL" id="SFAT01000131">
    <property type="protein sequence ID" value="TRU95775.1"/>
    <property type="molecule type" value="Genomic_DNA"/>
</dbReference>
<proteinExistence type="predicted"/>
<evidence type="ECO:0000313" key="2">
    <source>
        <dbReference type="Proteomes" id="UP000320523"/>
    </source>
</evidence>
<organism evidence="1 2">
    <name type="scientific">Microcystis wesenbergii Mw_QC_S_20081001_S30D</name>
    <dbReference type="NCBI Taxonomy" id="2486245"/>
    <lineage>
        <taxon>Bacteria</taxon>
        <taxon>Bacillati</taxon>
        <taxon>Cyanobacteriota</taxon>
        <taxon>Cyanophyceae</taxon>
        <taxon>Oscillatoriophycideae</taxon>
        <taxon>Chroococcales</taxon>
        <taxon>Microcystaceae</taxon>
        <taxon>Microcystis</taxon>
    </lineage>
</organism>
<name>A0A552JJK3_9CHRO</name>
<dbReference type="Gene3D" id="3.40.50.300">
    <property type="entry name" value="P-loop containing nucleotide triphosphate hydrolases"/>
    <property type="match status" value="1"/>
</dbReference>
<evidence type="ECO:0000313" key="1">
    <source>
        <dbReference type="EMBL" id="TRU95775.1"/>
    </source>
</evidence>
<dbReference type="InterPro" id="IPR027417">
    <property type="entry name" value="P-loop_NTPase"/>
</dbReference>